<keyword evidence="2" id="KW-0479">Metal-binding</keyword>
<proteinExistence type="predicted"/>
<dbReference type="GO" id="GO:0006355">
    <property type="term" value="P:regulation of DNA-templated transcription"/>
    <property type="evidence" value="ECO:0007669"/>
    <property type="project" value="TreeGrafter"/>
</dbReference>
<evidence type="ECO:0000256" key="4">
    <source>
        <dbReference type="ARBA" id="ARBA00022771"/>
    </source>
</evidence>
<evidence type="ECO:0000259" key="11">
    <source>
        <dbReference type="PROSITE" id="PS50119"/>
    </source>
</evidence>
<dbReference type="EMBL" id="WHWC01000005">
    <property type="protein sequence ID" value="KAG8381875.1"/>
    <property type="molecule type" value="Genomic_DNA"/>
</dbReference>
<dbReference type="Pfam" id="PF00643">
    <property type="entry name" value="zf-B_box"/>
    <property type="match status" value="1"/>
</dbReference>
<dbReference type="SMART" id="SM00336">
    <property type="entry name" value="BBOX"/>
    <property type="match status" value="2"/>
</dbReference>
<dbReference type="PANTHER" id="PTHR31832:SF52">
    <property type="entry name" value="B-BOX ZINC FINGER PROTEIN 21"/>
    <property type="match status" value="1"/>
</dbReference>
<dbReference type="GO" id="GO:0005634">
    <property type="term" value="C:nucleus"/>
    <property type="evidence" value="ECO:0007669"/>
    <property type="project" value="UniProtKB-SubCell"/>
</dbReference>
<protein>
    <recommendedName>
        <fullName evidence="11">B box-type domain-containing protein</fullName>
    </recommendedName>
</protein>
<dbReference type="PROSITE" id="PS50119">
    <property type="entry name" value="ZF_BBOX"/>
    <property type="match status" value="2"/>
</dbReference>
<evidence type="ECO:0000256" key="3">
    <source>
        <dbReference type="ARBA" id="ARBA00022737"/>
    </source>
</evidence>
<evidence type="ECO:0000256" key="10">
    <source>
        <dbReference type="SAM" id="MobiDB-lite"/>
    </source>
</evidence>
<evidence type="ECO:0000256" key="1">
    <source>
        <dbReference type="ARBA" id="ARBA00004123"/>
    </source>
</evidence>
<sequence length="199" mass="22004">MSTKMKTQCDVCHKKVASVFCYTEEKALCSHCDHHVHHNHPDHQHFTISYPAQKQIPICDVCQETKAFIFCLEHRAIMCRNCDNSQHANHTLATKHSRFLLTGAKLCTDDRNVGDNDLNKDSTHEKQGRVNQLENGSGVSSSSSINQENATETAPGAPGQTLPDLSSDDPYGLCKKKGGATFEDTDLGCYLNSLSPKRS</sequence>
<keyword evidence="8" id="KW-0539">Nucleus</keyword>
<evidence type="ECO:0000256" key="5">
    <source>
        <dbReference type="ARBA" id="ARBA00022833"/>
    </source>
</evidence>
<keyword evidence="6" id="KW-0805">Transcription regulation</keyword>
<keyword evidence="5" id="KW-0862">Zinc</keyword>
<evidence type="ECO:0000313" key="13">
    <source>
        <dbReference type="Proteomes" id="UP000826271"/>
    </source>
</evidence>
<evidence type="ECO:0000256" key="7">
    <source>
        <dbReference type="ARBA" id="ARBA00023163"/>
    </source>
</evidence>
<comment type="subcellular location">
    <subcellularLocation>
        <location evidence="1">Nucleus</location>
    </subcellularLocation>
</comment>
<name>A0AAV6XK15_9LAMI</name>
<dbReference type="GO" id="GO:0008270">
    <property type="term" value="F:zinc ion binding"/>
    <property type="evidence" value="ECO:0007669"/>
    <property type="project" value="UniProtKB-KW"/>
</dbReference>
<feature type="domain" description="B box-type" evidence="11">
    <location>
        <begin position="4"/>
        <end position="48"/>
    </location>
</feature>
<feature type="compositionally biased region" description="Basic and acidic residues" evidence="10">
    <location>
        <begin position="114"/>
        <end position="128"/>
    </location>
</feature>
<organism evidence="12 13">
    <name type="scientific">Buddleja alternifolia</name>
    <dbReference type="NCBI Taxonomy" id="168488"/>
    <lineage>
        <taxon>Eukaryota</taxon>
        <taxon>Viridiplantae</taxon>
        <taxon>Streptophyta</taxon>
        <taxon>Embryophyta</taxon>
        <taxon>Tracheophyta</taxon>
        <taxon>Spermatophyta</taxon>
        <taxon>Magnoliopsida</taxon>
        <taxon>eudicotyledons</taxon>
        <taxon>Gunneridae</taxon>
        <taxon>Pentapetalae</taxon>
        <taxon>asterids</taxon>
        <taxon>lamiids</taxon>
        <taxon>Lamiales</taxon>
        <taxon>Scrophulariaceae</taxon>
        <taxon>Buddlejeae</taxon>
        <taxon>Buddleja</taxon>
    </lineage>
</organism>
<dbReference type="InterPro" id="IPR000315">
    <property type="entry name" value="Znf_B-box"/>
</dbReference>
<keyword evidence="13" id="KW-1185">Reference proteome</keyword>
<evidence type="ECO:0000256" key="2">
    <source>
        <dbReference type="ARBA" id="ARBA00022723"/>
    </source>
</evidence>
<keyword evidence="3" id="KW-0677">Repeat</keyword>
<evidence type="ECO:0000256" key="8">
    <source>
        <dbReference type="ARBA" id="ARBA00023242"/>
    </source>
</evidence>
<dbReference type="InterPro" id="IPR049808">
    <property type="entry name" value="CONSTANS-like_Bbox1"/>
</dbReference>
<evidence type="ECO:0000256" key="6">
    <source>
        <dbReference type="ARBA" id="ARBA00023015"/>
    </source>
</evidence>
<keyword evidence="7" id="KW-0804">Transcription</keyword>
<accession>A0AAV6XK15</accession>
<dbReference type="Proteomes" id="UP000826271">
    <property type="component" value="Unassembled WGS sequence"/>
</dbReference>
<dbReference type="GO" id="GO:0009640">
    <property type="term" value="P:photomorphogenesis"/>
    <property type="evidence" value="ECO:0007669"/>
    <property type="project" value="TreeGrafter"/>
</dbReference>
<keyword evidence="4 9" id="KW-0863">Zinc-finger</keyword>
<evidence type="ECO:0000313" key="12">
    <source>
        <dbReference type="EMBL" id="KAG8381875.1"/>
    </source>
</evidence>
<feature type="domain" description="B box-type" evidence="11">
    <location>
        <begin position="54"/>
        <end position="101"/>
    </location>
</feature>
<dbReference type="CDD" id="cd19821">
    <property type="entry name" value="Bbox1_BBX-like"/>
    <property type="match status" value="1"/>
</dbReference>
<comment type="caution">
    <text evidence="12">The sequence shown here is derived from an EMBL/GenBank/DDBJ whole genome shotgun (WGS) entry which is preliminary data.</text>
</comment>
<evidence type="ECO:0000256" key="9">
    <source>
        <dbReference type="PROSITE-ProRule" id="PRU00024"/>
    </source>
</evidence>
<reference evidence="12" key="1">
    <citation type="submission" date="2019-10" db="EMBL/GenBank/DDBJ databases">
        <authorList>
            <person name="Zhang R."/>
            <person name="Pan Y."/>
            <person name="Wang J."/>
            <person name="Ma R."/>
            <person name="Yu S."/>
        </authorList>
    </citation>
    <scope>NUCLEOTIDE SEQUENCE</scope>
    <source>
        <strain evidence="12">LA-IB0</strain>
        <tissue evidence="12">Leaf</tissue>
    </source>
</reference>
<feature type="region of interest" description="Disordered" evidence="10">
    <location>
        <begin position="114"/>
        <end position="199"/>
    </location>
</feature>
<dbReference type="PANTHER" id="PTHR31832">
    <property type="entry name" value="B-BOX ZINC FINGER PROTEIN 22"/>
    <property type="match status" value="1"/>
</dbReference>
<dbReference type="InterPro" id="IPR051979">
    <property type="entry name" value="B-box_zinc_finger"/>
</dbReference>
<gene>
    <name evidence="12" type="ORF">BUALT_Bualt05G0018300</name>
</gene>
<dbReference type="AlphaFoldDB" id="A0AAV6XK15"/>